<dbReference type="AlphaFoldDB" id="A0A964E3J5"/>
<evidence type="ECO:0000259" key="5">
    <source>
        <dbReference type="PROSITE" id="PS51891"/>
    </source>
</evidence>
<dbReference type="Pfam" id="PF04828">
    <property type="entry name" value="GFA"/>
    <property type="match status" value="1"/>
</dbReference>
<evidence type="ECO:0000313" key="6">
    <source>
        <dbReference type="EMBL" id="MCB8880008.1"/>
    </source>
</evidence>
<dbReference type="Proteomes" id="UP000721844">
    <property type="component" value="Unassembled WGS sequence"/>
</dbReference>
<dbReference type="GO" id="GO:0016846">
    <property type="term" value="F:carbon-sulfur lyase activity"/>
    <property type="evidence" value="ECO:0007669"/>
    <property type="project" value="InterPro"/>
</dbReference>
<dbReference type="Gene3D" id="3.90.1590.10">
    <property type="entry name" value="glutathione-dependent formaldehyde- activating enzyme (gfa)"/>
    <property type="match status" value="1"/>
</dbReference>
<dbReference type="RefSeq" id="WP_227306619.1">
    <property type="nucleotide sequence ID" value="NZ_JAESVA010000002.1"/>
</dbReference>
<evidence type="ECO:0000313" key="7">
    <source>
        <dbReference type="Proteomes" id="UP000721844"/>
    </source>
</evidence>
<evidence type="ECO:0000256" key="3">
    <source>
        <dbReference type="ARBA" id="ARBA00022833"/>
    </source>
</evidence>
<sequence length="148" mass="15794">MTTPREPGQLRGRCVCGAVRFTVADAFLYAVNCHCSGCRQVTGSAFKPLAGIGRDQLAFSQGADALMTFGDATGHDTRCARCGSFLFALVQDGAFVHVALGVLEDCPTIRPAAHIFVGSKAPWFTITDDLPQYEGHIPSPEPKEPDHG</sequence>
<reference evidence="6 7" key="1">
    <citation type="journal article" date="2021" name="Microorganisms">
        <title>Acidisoma silvae sp. nov. and Acidisomacellulosilytica sp. nov., Two Acidophilic Bacteria Isolated from Decaying Wood, Hydrolyzing Cellulose and Producing Poly-3-hydroxybutyrate.</title>
        <authorList>
            <person name="Mieszkin S."/>
            <person name="Pouder E."/>
            <person name="Uroz S."/>
            <person name="Simon-Colin C."/>
            <person name="Alain K."/>
        </authorList>
    </citation>
    <scope>NUCLEOTIDE SEQUENCE [LARGE SCALE GENOMIC DNA]</scope>
    <source>
        <strain evidence="6 7">HW T5.17</strain>
    </source>
</reference>
<keyword evidence="7" id="KW-1185">Reference proteome</keyword>
<evidence type="ECO:0000256" key="2">
    <source>
        <dbReference type="ARBA" id="ARBA00022723"/>
    </source>
</evidence>
<dbReference type="PANTHER" id="PTHR33337:SF40">
    <property type="entry name" value="CENP-V_GFA DOMAIN-CONTAINING PROTEIN-RELATED"/>
    <property type="match status" value="1"/>
</dbReference>
<evidence type="ECO:0000256" key="1">
    <source>
        <dbReference type="ARBA" id="ARBA00005495"/>
    </source>
</evidence>
<feature type="domain" description="CENP-V/GFA" evidence="5">
    <location>
        <begin position="10"/>
        <end position="134"/>
    </location>
</feature>
<dbReference type="PROSITE" id="PS51891">
    <property type="entry name" value="CENP_V_GFA"/>
    <property type="match status" value="1"/>
</dbReference>
<dbReference type="SUPFAM" id="SSF51316">
    <property type="entry name" value="Mss4-like"/>
    <property type="match status" value="1"/>
</dbReference>
<dbReference type="InterPro" id="IPR011057">
    <property type="entry name" value="Mss4-like_sf"/>
</dbReference>
<evidence type="ECO:0000256" key="4">
    <source>
        <dbReference type="ARBA" id="ARBA00023239"/>
    </source>
</evidence>
<proteinExistence type="inferred from homology"/>
<dbReference type="InterPro" id="IPR006913">
    <property type="entry name" value="CENP-V/GFA"/>
</dbReference>
<keyword evidence="3" id="KW-0862">Zinc</keyword>
<dbReference type="GO" id="GO:0046872">
    <property type="term" value="F:metal ion binding"/>
    <property type="evidence" value="ECO:0007669"/>
    <property type="project" value="UniProtKB-KW"/>
</dbReference>
<dbReference type="PANTHER" id="PTHR33337">
    <property type="entry name" value="GFA DOMAIN-CONTAINING PROTEIN"/>
    <property type="match status" value="1"/>
</dbReference>
<accession>A0A964E3J5</accession>
<keyword evidence="2" id="KW-0479">Metal-binding</keyword>
<keyword evidence="4" id="KW-0456">Lyase</keyword>
<protein>
    <submittedName>
        <fullName evidence="6">GFA family protein</fullName>
    </submittedName>
</protein>
<comment type="caution">
    <text evidence="6">The sequence shown here is derived from an EMBL/GenBank/DDBJ whole genome shotgun (WGS) entry which is preliminary data.</text>
</comment>
<gene>
    <name evidence="6" type="ORF">ACELLULO517_07165</name>
</gene>
<organism evidence="6 7">
    <name type="scientific">Acidisoma cellulosilyticum</name>
    <dbReference type="NCBI Taxonomy" id="2802395"/>
    <lineage>
        <taxon>Bacteria</taxon>
        <taxon>Pseudomonadati</taxon>
        <taxon>Pseudomonadota</taxon>
        <taxon>Alphaproteobacteria</taxon>
        <taxon>Acetobacterales</taxon>
        <taxon>Acidocellaceae</taxon>
        <taxon>Acidisoma</taxon>
    </lineage>
</organism>
<dbReference type="EMBL" id="JAESVA010000002">
    <property type="protein sequence ID" value="MCB8880008.1"/>
    <property type="molecule type" value="Genomic_DNA"/>
</dbReference>
<comment type="similarity">
    <text evidence="1">Belongs to the Gfa family.</text>
</comment>
<name>A0A964E3J5_9PROT</name>